<comment type="caution">
    <text evidence="2">The sequence shown here is derived from an EMBL/GenBank/DDBJ whole genome shotgun (WGS) entry which is preliminary data.</text>
</comment>
<dbReference type="Pfam" id="PF13590">
    <property type="entry name" value="DUF4136"/>
    <property type="match status" value="1"/>
</dbReference>
<dbReference type="Proteomes" id="UP001232063">
    <property type="component" value="Unassembled WGS sequence"/>
</dbReference>
<dbReference type="Gene3D" id="3.30.160.670">
    <property type="match status" value="1"/>
</dbReference>
<name>A0AAE3R9L1_9BACT</name>
<evidence type="ECO:0000259" key="1">
    <source>
        <dbReference type="Pfam" id="PF13590"/>
    </source>
</evidence>
<dbReference type="AlphaFoldDB" id="A0AAE3R9L1"/>
<proteinExistence type="predicted"/>
<protein>
    <submittedName>
        <fullName evidence="2">DUF4136 domain-containing protein</fullName>
    </submittedName>
</protein>
<dbReference type="InterPro" id="IPR025411">
    <property type="entry name" value="DUF4136"/>
</dbReference>
<sequence>MKKLAYMPFLYLMVWICSIVCMSSCNSFQVLTDSDPGIDLYKYHTFAFADILSQDILSTDTDYPAKSRENPLYHSSLIDRNIHAHIATELIARGMEEVDSAADMIVSYHTYTERKRSSVNEYYPMMYGGWYWRFYPWGMYPYPYMVRRSYNYTEGTLIIDLIDGHTKLLVWRGSIGGAIDNPAQLQRQVEQAVHLIFSKYPIPVNYRSNKSERTIAAH</sequence>
<evidence type="ECO:0000313" key="2">
    <source>
        <dbReference type="EMBL" id="MDJ1506441.1"/>
    </source>
</evidence>
<evidence type="ECO:0000313" key="3">
    <source>
        <dbReference type="Proteomes" id="UP001232063"/>
    </source>
</evidence>
<gene>
    <name evidence="2" type="ORF">QNI22_37675</name>
</gene>
<dbReference type="EMBL" id="JASJOU010000022">
    <property type="protein sequence ID" value="MDJ1506441.1"/>
    <property type="molecule type" value="Genomic_DNA"/>
</dbReference>
<accession>A0AAE3R9L1</accession>
<feature type="domain" description="DUF4136" evidence="1">
    <location>
        <begin position="31"/>
        <end position="201"/>
    </location>
</feature>
<reference evidence="2" key="1">
    <citation type="submission" date="2023-05" db="EMBL/GenBank/DDBJ databases">
        <authorList>
            <person name="Zhang X."/>
        </authorList>
    </citation>
    <scope>NUCLEOTIDE SEQUENCE</scope>
    <source>
        <strain evidence="2">BD1B2-1</strain>
    </source>
</reference>
<dbReference type="RefSeq" id="WP_314519380.1">
    <property type="nucleotide sequence ID" value="NZ_JASJOU010000022.1"/>
</dbReference>
<organism evidence="2 3">
    <name type="scientific">Xanthocytophaga agilis</name>
    <dbReference type="NCBI Taxonomy" id="3048010"/>
    <lineage>
        <taxon>Bacteria</taxon>
        <taxon>Pseudomonadati</taxon>
        <taxon>Bacteroidota</taxon>
        <taxon>Cytophagia</taxon>
        <taxon>Cytophagales</taxon>
        <taxon>Rhodocytophagaceae</taxon>
        <taxon>Xanthocytophaga</taxon>
    </lineage>
</organism>
<keyword evidence="3" id="KW-1185">Reference proteome</keyword>